<dbReference type="SUPFAM" id="SSF51658">
    <property type="entry name" value="Xylose isomerase-like"/>
    <property type="match status" value="1"/>
</dbReference>
<evidence type="ECO:0000313" key="12">
    <source>
        <dbReference type="Proteomes" id="UP000595847"/>
    </source>
</evidence>
<dbReference type="InterPro" id="IPR036237">
    <property type="entry name" value="Xyl_isomerase-like_sf"/>
</dbReference>
<reference evidence="11" key="2">
    <citation type="submission" date="2021-04" db="EMBL/GenBank/DDBJ databases">
        <title>Brevibacillus composti FJAT-54423, complete genome.</title>
        <authorList>
            <person name="Tang R."/>
        </authorList>
    </citation>
    <scope>NUCLEOTIDE SEQUENCE</scope>
    <source>
        <strain evidence="11">FJAT-54424</strain>
    </source>
</reference>
<dbReference type="AlphaFoldDB" id="A0A7T5JQ08"/>
<dbReference type="InterPro" id="IPR018246">
    <property type="entry name" value="AP_endonuc_F2_Zn_BS"/>
</dbReference>
<comment type="function">
    <text evidence="8">Endonuclease IV plays a role in DNA repair. It cleaves phosphodiester bonds at apurinic or apyrimidinic (AP) sites, generating a 3'-hydroxyl group and a 5'-terminal sugar phosphate.</text>
</comment>
<evidence type="ECO:0000256" key="3">
    <source>
        <dbReference type="ARBA" id="ARBA00022723"/>
    </source>
</evidence>
<proteinExistence type="inferred from homology"/>
<dbReference type="GO" id="GO:0008833">
    <property type="term" value="F:deoxyribonuclease IV (phage-T4-induced) activity"/>
    <property type="evidence" value="ECO:0007669"/>
    <property type="project" value="UniProtKB-UniRule"/>
</dbReference>
<dbReference type="Proteomes" id="UP000677234">
    <property type="component" value="Chromosome"/>
</dbReference>
<evidence type="ECO:0000256" key="2">
    <source>
        <dbReference type="ARBA" id="ARBA00022722"/>
    </source>
</evidence>
<keyword evidence="8" id="KW-0255">Endonuclease</keyword>
<dbReference type="PANTHER" id="PTHR21445:SF0">
    <property type="entry name" value="APURINIC-APYRIMIDINIC ENDONUCLEASE"/>
    <property type="match status" value="1"/>
</dbReference>
<feature type="binding site" evidence="8">
    <location>
        <position position="210"/>
    </location>
    <ligand>
        <name>Zn(2+)</name>
        <dbReference type="ChEBI" id="CHEBI:29105"/>
        <label>2</label>
    </ligand>
</feature>
<gene>
    <name evidence="8" type="primary">nfo</name>
    <name evidence="10" type="ORF">JD108_08310</name>
    <name evidence="11" type="ORF">KDJ56_07990</name>
</gene>
<dbReference type="PROSITE" id="PS51432">
    <property type="entry name" value="AP_NUCLEASE_F2_4"/>
    <property type="match status" value="1"/>
</dbReference>
<keyword evidence="5 8" id="KW-0378">Hydrolase</keyword>
<dbReference type="KEGG" id="bcop:JD108_08310"/>
<feature type="binding site" evidence="8">
    <location>
        <position position="141"/>
    </location>
    <ligand>
        <name>Zn(2+)</name>
        <dbReference type="ChEBI" id="CHEBI:29105"/>
        <label>1</label>
    </ligand>
</feature>
<keyword evidence="7 8" id="KW-0234">DNA repair</keyword>
<dbReference type="GO" id="GO:0008081">
    <property type="term" value="F:phosphoric diester hydrolase activity"/>
    <property type="evidence" value="ECO:0007669"/>
    <property type="project" value="TreeGrafter"/>
</dbReference>
<dbReference type="Pfam" id="PF01261">
    <property type="entry name" value="AP_endonuc_2"/>
    <property type="match status" value="1"/>
</dbReference>
<evidence type="ECO:0000256" key="6">
    <source>
        <dbReference type="ARBA" id="ARBA00022833"/>
    </source>
</evidence>
<dbReference type="RefSeq" id="WP_198829366.1">
    <property type="nucleotide sequence ID" value="NZ_CP066308.1"/>
</dbReference>
<dbReference type="PROSITE" id="PS00730">
    <property type="entry name" value="AP_NUCLEASE_F2_2"/>
    <property type="match status" value="1"/>
</dbReference>
<feature type="domain" description="Xylose isomerase-like TIM barrel" evidence="9">
    <location>
        <begin position="19"/>
        <end position="271"/>
    </location>
</feature>
<organism evidence="10 12">
    <name type="scientific">Brevibacillus composti</name>
    <dbReference type="NCBI Taxonomy" id="2796470"/>
    <lineage>
        <taxon>Bacteria</taxon>
        <taxon>Bacillati</taxon>
        <taxon>Bacillota</taxon>
        <taxon>Bacilli</taxon>
        <taxon>Bacillales</taxon>
        <taxon>Paenibacillaceae</taxon>
        <taxon>Brevibacillus</taxon>
    </lineage>
</organism>
<dbReference type="EC" id="3.1.21.2" evidence="8"/>
<dbReference type="InterPro" id="IPR001719">
    <property type="entry name" value="AP_endonuc_2"/>
</dbReference>
<evidence type="ECO:0000256" key="4">
    <source>
        <dbReference type="ARBA" id="ARBA00022763"/>
    </source>
</evidence>
<keyword evidence="4 8" id="KW-0227">DNA damage</keyword>
<dbReference type="GO" id="GO:0006284">
    <property type="term" value="P:base-excision repair"/>
    <property type="evidence" value="ECO:0007669"/>
    <property type="project" value="TreeGrafter"/>
</dbReference>
<keyword evidence="3 8" id="KW-0479">Metal-binding</keyword>
<feature type="binding site" evidence="8">
    <location>
        <position position="223"/>
    </location>
    <ligand>
        <name>Zn(2+)</name>
        <dbReference type="ChEBI" id="CHEBI:29105"/>
        <label>3</label>
    </ligand>
</feature>
<feature type="binding site" evidence="8">
    <location>
        <position position="255"/>
    </location>
    <ligand>
        <name>Zn(2+)</name>
        <dbReference type="ChEBI" id="CHEBI:29105"/>
        <label>2</label>
    </ligand>
</feature>
<feature type="binding site" evidence="8">
    <location>
        <position position="175"/>
    </location>
    <ligand>
        <name>Zn(2+)</name>
        <dbReference type="ChEBI" id="CHEBI:29105"/>
        <label>2</label>
    </ligand>
</feature>
<name>A0A7T5JQ08_9BACL</name>
<dbReference type="GO" id="GO:0003906">
    <property type="term" value="F:DNA-(apurinic or apyrimidinic site) endonuclease activity"/>
    <property type="evidence" value="ECO:0007669"/>
    <property type="project" value="TreeGrafter"/>
</dbReference>
<evidence type="ECO:0000313" key="13">
    <source>
        <dbReference type="Proteomes" id="UP000677234"/>
    </source>
</evidence>
<dbReference type="GO" id="GO:0008270">
    <property type="term" value="F:zinc ion binding"/>
    <property type="evidence" value="ECO:0007669"/>
    <property type="project" value="UniProtKB-UniRule"/>
</dbReference>
<feature type="binding site" evidence="8">
    <location>
        <position position="65"/>
    </location>
    <ligand>
        <name>Zn(2+)</name>
        <dbReference type="ChEBI" id="CHEBI:29105"/>
        <label>1</label>
    </ligand>
</feature>
<dbReference type="EMBL" id="CP066308">
    <property type="protein sequence ID" value="QQE75854.1"/>
    <property type="molecule type" value="Genomic_DNA"/>
</dbReference>
<dbReference type="GO" id="GO:0003677">
    <property type="term" value="F:DNA binding"/>
    <property type="evidence" value="ECO:0007669"/>
    <property type="project" value="InterPro"/>
</dbReference>
<keyword evidence="2 8" id="KW-0540">Nuclease</keyword>
<sequence length="285" mass="31457">MKIGCHISVGKGLESAVLRAVELGAESLQVFTKNPRGLRPKKVDYKDAEKGVALLREHDLELICHTPYITNLSTPKEDLQEVTIRSILEDLHIAEAYGASGAVVHCGKHVGEGEEYGIKRMVETLDLILDQYEGSVKLLLENTAGQGSELGLTIPSLMEIRGATRNADKIGFCFDTCHSFAAGEWSEETFDRLLEEMEQTGYLQHLVAIHFNDSKAPFASRKDRHEKIGKGEIGSKALAKFLVSEKLQHLPVILETPVDDEREYAEEMVYLHELRGSGAAAGQEG</sequence>
<comment type="catalytic activity">
    <reaction evidence="8">
        <text>Endonucleolytic cleavage to 5'-phosphooligonucleotide end-products.</text>
        <dbReference type="EC" id="3.1.21.2"/>
    </reaction>
</comment>
<keyword evidence="13" id="KW-1185">Reference proteome</keyword>
<reference evidence="10 12" key="1">
    <citation type="submission" date="2020-12" db="EMBL/GenBank/DDBJ databases">
        <title>strain FJAT-54423T represents a novel species of the genus Brevibacillus.</title>
        <authorList>
            <person name="Tang R."/>
        </authorList>
    </citation>
    <scope>NUCLEOTIDE SEQUENCE [LARGE SCALE GENOMIC DNA]</scope>
    <source>
        <strain evidence="10 12">FJAT-54423</strain>
    </source>
</reference>
<accession>A0A7T5JQ08</accession>
<dbReference type="Gene3D" id="3.20.20.150">
    <property type="entry name" value="Divalent-metal-dependent TIM barrel enzymes"/>
    <property type="match status" value="1"/>
</dbReference>
<protein>
    <recommendedName>
        <fullName evidence="8">Probable endonuclease 4</fullName>
        <ecNumber evidence="8">3.1.21.2</ecNumber>
    </recommendedName>
    <alternativeName>
        <fullName evidence="8">Endodeoxyribonuclease IV</fullName>
    </alternativeName>
    <alternativeName>
        <fullName evidence="8">Endonuclease IV</fullName>
    </alternativeName>
</protein>
<dbReference type="CDD" id="cd00019">
    <property type="entry name" value="AP2Ec"/>
    <property type="match status" value="1"/>
</dbReference>
<dbReference type="HAMAP" id="MF_00152">
    <property type="entry name" value="Nfo"/>
    <property type="match status" value="1"/>
</dbReference>
<dbReference type="EMBL" id="CP073708">
    <property type="protein sequence ID" value="QUO42880.1"/>
    <property type="molecule type" value="Genomic_DNA"/>
</dbReference>
<evidence type="ECO:0000313" key="10">
    <source>
        <dbReference type="EMBL" id="QQE75854.1"/>
    </source>
</evidence>
<evidence type="ECO:0000256" key="5">
    <source>
        <dbReference type="ARBA" id="ARBA00022801"/>
    </source>
</evidence>
<feature type="binding site" evidence="8">
    <location>
        <position position="178"/>
    </location>
    <ligand>
        <name>Zn(2+)</name>
        <dbReference type="ChEBI" id="CHEBI:29105"/>
        <label>3</label>
    </ligand>
</feature>
<evidence type="ECO:0000259" key="9">
    <source>
        <dbReference type="Pfam" id="PF01261"/>
    </source>
</evidence>
<dbReference type="PANTHER" id="PTHR21445">
    <property type="entry name" value="ENDONUCLEASE IV ENDODEOXYRIBONUCLEASE IV"/>
    <property type="match status" value="1"/>
</dbReference>
<feature type="binding site" evidence="8">
    <location>
        <position position="225"/>
    </location>
    <ligand>
        <name>Zn(2+)</name>
        <dbReference type="ChEBI" id="CHEBI:29105"/>
        <label>3</label>
    </ligand>
</feature>
<comment type="cofactor">
    <cofactor evidence="8">
        <name>Zn(2+)</name>
        <dbReference type="ChEBI" id="CHEBI:29105"/>
    </cofactor>
    <text evidence="8">Binds 3 Zn(2+) ions.</text>
</comment>
<evidence type="ECO:0000256" key="1">
    <source>
        <dbReference type="ARBA" id="ARBA00005340"/>
    </source>
</evidence>
<dbReference type="InterPro" id="IPR013022">
    <property type="entry name" value="Xyl_isomerase-like_TIM-brl"/>
</dbReference>
<evidence type="ECO:0000256" key="8">
    <source>
        <dbReference type="HAMAP-Rule" id="MF_00152"/>
    </source>
</evidence>
<keyword evidence="6 8" id="KW-0862">Zinc</keyword>
<evidence type="ECO:0000313" key="11">
    <source>
        <dbReference type="EMBL" id="QUO42880.1"/>
    </source>
</evidence>
<dbReference type="Proteomes" id="UP000595847">
    <property type="component" value="Chromosome"/>
</dbReference>
<evidence type="ECO:0000256" key="7">
    <source>
        <dbReference type="ARBA" id="ARBA00023204"/>
    </source>
</evidence>
<comment type="similarity">
    <text evidence="1 8">Belongs to the AP endonuclease 2 family.</text>
</comment>
<dbReference type="NCBIfam" id="TIGR00587">
    <property type="entry name" value="nfo"/>
    <property type="match status" value="1"/>
</dbReference>
<dbReference type="SMART" id="SM00518">
    <property type="entry name" value="AP2Ec"/>
    <property type="match status" value="1"/>
</dbReference>
<feature type="binding site" evidence="8">
    <location>
        <position position="141"/>
    </location>
    <ligand>
        <name>Zn(2+)</name>
        <dbReference type="ChEBI" id="CHEBI:29105"/>
        <label>2</label>
    </ligand>
</feature>
<feature type="binding site" evidence="8">
    <location>
        <position position="105"/>
    </location>
    <ligand>
        <name>Zn(2+)</name>
        <dbReference type="ChEBI" id="CHEBI:29105"/>
        <label>1</label>
    </ligand>
</feature>
<dbReference type="PROSITE" id="PS00731">
    <property type="entry name" value="AP_NUCLEASE_F2_3"/>
    <property type="match status" value="1"/>
</dbReference>
<dbReference type="FunFam" id="3.20.20.150:FF:000001">
    <property type="entry name" value="Probable endonuclease 4"/>
    <property type="match status" value="1"/>
</dbReference>